<evidence type="ECO:0000313" key="3">
    <source>
        <dbReference type="Proteomes" id="UP000823775"/>
    </source>
</evidence>
<sequence length="144" mass="15926">MIRLRPNPNPRSNVRTETLPDLGPNLGPESNLTRDPTPNSELRPEIQPSYELVSRLSLEVISRARNLGVISRAWSLRVNIEGSSYDGSWVSRSNLVSRSDLGVEISCCDEFQGQDLEVESVSGSSLESGLKVKVGSQFRILDRS</sequence>
<organism evidence="2 3">
    <name type="scientific">Datura stramonium</name>
    <name type="common">Jimsonweed</name>
    <name type="synonym">Common thornapple</name>
    <dbReference type="NCBI Taxonomy" id="4076"/>
    <lineage>
        <taxon>Eukaryota</taxon>
        <taxon>Viridiplantae</taxon>
        <taxon>Streptophyta</taxon>
        <taxon>Embryophyta</taxon>
        <taxon>Tracheophyta</taxon>
        <taxon>Spermatophyta</taxon>
        <taxon>Magnoliopsida</taxon>
        <taxon>eudicotyledons</taxon>
        <taxon>Gunneridae</taxon>
        <taxon>Pentapetalae</taxon>
        <taxon>asterids</taxon>
        <taxon>lamiids</taxon>
        <taxon>Solanales</taxon>
        <taxon>Solanaceae</taxon>
        <taxon>Solanoideae</taxon>
        <taxon>Datureae</taxon>
        <taxon>Datura</taxon>
    </lineage>
</organism>
<accession>A0ABS8TEJ0</accession>
<protein>
    <submittedName>
        <fullName evidence="2">Uncharacterized protein</fullName>
    </submittedName>
</protein>
<feature type="region of interest" description="Disordered" evidence="1">
    <location>
        <begin position="1"/>
        <end position="46"/>
    </location>
</feature>
<gene>
    <name evidence="2" type="ORF">HAX54_009171</name>
</gene>
<proteinExistence type="predicted"/>
<feature type="compositionally biased region" description="Polar residues" evidence="1">
    <location>
        <begin position="28"/>
        <end position="40"/>
    </location>
</feature>
<keyword evidence="3" id="KW-1185">Reference proteome</keyword>
<evidence type="ECO:0000313" key="2">
    <source>
        <dbReference type="EMBL" id="MCD7469859.1"/>
    </source>
</evidence>
<name>A0ABS8TEJ0_DATST</name>
<evidence type="ECO:0000256" key="1">
    <source>
        <dbReference type="SAM" id="MobiDB-lite"/>
    </source>
</evidence>
<dbReference type="Proteomes" id="UP000823775">
    <property type="component" value="Unassembled WGS sequence"/>
</dbReference>
<dbReference type="EMBL" id="JACEIK010001497">
    <property type="protein sequence ID" value="MCD7469859.1"/>
    <property type="molecule type" value="Genomic_DNA"/>
</dbReference>
<comment type="caution">
    <text evidence="2">The sequence shown here is derived from an EMBL/GenBank/DDBJ whole genome shotgun (WGS) entry which is preliminary data.</text>
</comment>
<reference evidence="2 3" key="1">
    <citation type="journal article" date="2021" name="BMC Genomics">
        <title>Datura genome reveals duplications of psychoactive alkaloid biosynthetic genes and high mutation rate following tissue culture.</title>
        <authorList>
            <person name="Rajewski A."/>
            <person name="Carter-House D."/>
            <person name="Stajich J."/>
            <person name="Litt A."/>
        </authorList>
    </citation>
    <scope>NUCLEOTIDE SEQUENCE [LARGE SCALE GENOMIC DNA]</scope>
    <source>
        <strain evidence="2">AR-01</strain>
    </source>
</reference>